<evidence type="ECO:0000313" key="2">
    <source>
        <dbReference type="EMBL" id="KAG2918203.1"/>
    </source>
</evidence>
<name>A0A329RWI5_9STRA</name>
<dbReference type="EMBL" id="MJFZ01000458">
    <property type="protein sequence ID" value="RAW28945.1"/>
    <property type="molecule type" value="Genomic_DNA"/>
</dbReference>
<dbReference type="Proteomes" id="UP000760860">
    <property type="component" value="Unassembled WGS sequence"/>
</dbReference>
<dbReference type="Proteomes" id="UP000688947">
    <property type="component" value="Unassembled WGS sequence"/>
</dbReference>
<dbReference type="EMBL" id="RCML01000466">
    <property type="protein sequence ID" value="KAG2976289.1"/>
    <property type="molecule type" value="Genomic_DNA"/>
</dbReference>
<dbReference type="Proteomes" id="UP000697107">
    <property type="component" value="Unassembled WGS sequence"/>
</dbReference>
<dbReference type="Proteomes" id="UP000774804">
    <property type="component" value="Unassembled WGS sequence"/>
</dbReference>
<comment type="caution">
    <text evidence="7">The sequence shown here is derived from an EMBL/GenBank/DDBJ whole genome shotgun (WGS) entry which is preliminary data.</text>
</comment>
<dbReference type="Proteomes" id="UP000736787">
    <property type="component" value="Unassembled WGS sequence"/>
</dbReference>
<dbReference type="OrthoDB" id="95735at2759"/>
<reference evidence="1" key="2">
    <citation type="submission" date="2018-10" db="EMBL/GenBank/DDBJ databases">
        <title>Effector identification in a new, highly contiguous assembly of the strawberry crown rot pathogen Phytophthora cactorum.</title>
        <authorList>
            <person name="Armitage A.D."/>
            <person name="Nellist C.F."/>
            <person name="Bates H."/>
            <person name="Vickerstaff R.J."/>
            <person name="Harrison R.J."/>
        </authorList>
    </citation>
    <scope>NUCLEOTIDE SEQUENCE</scope>
    <source>
        <strain evidence="1">15-7</strain>
        <strain evidence="2">4032</strain>
        <strain evidence="3">4040</strain>
        <strain evidence="4">P415</strain>
        <strain evidence="5">P421</strain>
    </source>
</reference>
<dbReference type="EMBL" id="RCMI01000313">
    <property type="protein sequence ID" value="KAG2918203.1"/>
    <property type="molecule type" value="Genomic_DNA"/>
</dbReference>
<protein>
    <submittedName>
        <fullName evidence="7">Uncharacterized protein</fullName>
    </submittedName>
</protein>
<evidence type="ECO:0000313" key="4">
    <source>
        <dbReference type="EMBL" id="KAG2976289.1"/>
    </source>
</evidence>
<dbReference type="EMBL" id="RCMG01000469">
    <property type="protein sequence ID" value="KAG2853681.1"/>
    <property type="molecule type" value="Genomic_DNA"/>
</dbReference>
<organism evidence="7 8">
    <name type="scientific">Phytophthora cactorum</name>
    <dbReference type="NCBI Taxonomy" id="29920"/>
    <lineage>
        <taxon>Eukaryota</taxon>
        <taxon>Sar</taxon>
        <taxon>Stramenopiles</taxon>
        <taxon>Oomycota</taxon>
        <taxon>Peronosporomycetes</taxon>
        <taxon>Peronosporales</taxon>
        <taxon>Peronosporaceae</taxon>
        <taxon>Phytophthora</taxon>
    </lineage>
</organism>
<evidence type="ECO:0000313" key="3">
    <source>
        <dbReference type="EMBL" id="KAG2928545.1"/>
    </source>
</evidence>
<dbReference type="AlphaFoldDB" id="A0A329RWI5"/>
<evidence type="ECO:0000313" key="6">
    <source>
        <dbReference type="EMBL" id="KAG6961661.1"/>
    </source>
</evidence>
<proteinExistence type="predicted"/>
<evidence type="ECO:0000313" key="8">
    <source>
        <dbReference type="Proteomes" id="UP000251314"/>
    </source>
</evidence>
<reference evidence="7 8" key="1">
    <citation type="submission" date="2018-01" db="EMBL/GenBank/DDBJ databases">
        <title>Draft genome of the strawberry crown rot pathogen Phytophthora cactorum.</title>
        <authorList>
            <person name="Armitage A.D."/>
            <person name="Lysoe E."/>
            <person name="Nellist C.F."/>
            <person name="Harrison R.J."/>
            <person name="Brurberg M.B."/>
        </authorList>
    </citation>
    <scope>NUCLEOTIDE SEQUENCE [LARGE SCALE GENOMIC DNA]</scope>
    <source>
        <strain evidence="7 8">10300</strain>
    </source>
</reference>
<dbReference type="EMBL" id="JAENGZ010000341">
    <property type="protein sequence ID" value="KAG6961661.1"/>
    <property type="molecule type" value="Genomic_DNA"/>
</dbReference>
<gene>
    <name evidence="6" type="ORF">JG687_00007586</name>
    <name evidence="7" type="ORF">PC110_g14680</name>
    <name evidence="1" type="ORF">PC113_g13973</name>
    <name evidence="2" type="ORF">PC115_g10544</name>
    <name evidence="3" type="ORF">PC117_g14280</name>
    <name evidence="4" type="ORF">PC118_g13501</name>
    <name evidence="5" type="ORF">PC129_g9119</name>
</gene>
<dbReference type="EMBL" id="RCMK01000441">
    <property type="protein sequence ID" value="KAG2928545.1"/>
    <property type="molecule type" value="Genomic_DNA"/>
</dbReference>
<reference evidence="6" key="3">
    <citation type="submission" date="2021-01" db="EMBL/GenBank/DDBJ databases">
        <title>Phytophthora aleatoria, a newly-described species from Pinus radiata is distinct from Phytophthora cactorum isolates based on comparative genomics.</title>
        <authorList>
            <person name="Mcdougal R."/>
            <person name="Panda P."/>
            <person name="Williams N."/>
            <person name="Studholme D.J."/>
        </authorList>
    </citation>
    <scope>NUCLEOTIDE SEQUENCE</scope>
    <source>
        <strain evidence="6">NZFS 3830</strain>
    </source>
</reference>
<evidence type="ECO:0000313" key="1">
    <source>
        <dbReference type="EMBL" id="KAG2853681.1"/>
    </source>
</evidence>
<dbReference type="Proteomes" id="UP000251314">
    <property type="component" value="Unassembled WGS sequence"/>
</dbReference>
<sequence length="104" mass="12103">MPPSPTKAKKKKSKDNRYVYITERTRYLQHDIPPIDTVVEEDKLQKKLVLARETGNWKLEAQSLMQLGQLMKWRGQAEQGDAYQIQASSILRVHTFAEEDEQSD</sequence>
<accession>A0A329RWI5</accession>
<dbReference type="Proteomes" id="UP000735874">
    <property type="component" value="Unassembled WGS sequence"/>
</dbReference>
<keyword evidence="8" id="KW-1185">Reference proteome</keyword>
<evidence type="ECO:0000313" key="7">
    <source>
        <dbReference type="EMBL" id="RAW28945.1"/>
    </source>
</evidence>
<evidence type="ECO:0000313" key="5">
    <source>
        <dbReference type="EMBL" id="KAG3220112.1"/>
    </source>
</evidence>
<dbReference type="VEuPathDB" id="FungiDB:PC110_g14680"/>
<dbReference type="EMBL" id="RCMV01000279">
    <property type="protein sequence ID" value="KAG3220112.1"/>
    <property type="molecule type" value="Genomic_DNA"/>
</dbReference>